<keyword evidence="2" id="KW-0690">Ribosome biogenesis</keyword>
<keyword evidence="4" id="KW-0808">Transferase</keyword>
<evidence type="ECO:0000256" key="1">
    <source>
        <dbReference type="ARBA" id="ARBA00022490"/>
    </source>
</evidence>
<evidence type="ECO:0000313" key="10">
    <source>
        <dbReference type="WBParaSite" id="SBAD_0000644801-mRNA-1"/>
    </source>
</evidence>
<evidence type="ECO:0000313" key="8">
    <source>
        <dbReference type="EMBL" id="VDP09507.1"/>
    </source>
</evidence>
<feature type="region of interest" description="Disordered" evidence="6">
    <location>
        <begin position="129"/>
        <end position="155"/>
    </location>
</feature>
<evidence type="ECO:0000256" key="3">
    <source>
        <dbReference type="ARBA" id="ARBA00022552"/>
    </source>
</evidence>
<evidence type="ECO:0000313" key="9">
    <source>
        <dbReference type="Proteomes" id="UP000270296"/>
    </source>
</evidence>
<protein>
    <submittedName>
        <fullName evidence="10">Ribo_biogen_C domain-containing protein</fullName>
    </submittedName>
</protein>
<feature type="compositionally biased region" description="Low complexity" evidence="6">
    <location>
        <begin position="140"/>
        <end position="155"/>
    </location>
</feature>
<proteinExistence type="predicted"/>
<evidence type="ECO:0000256" key="4">
    <source>
        <dbReference type="ARBA" id="ARBA00022679"/>
    </source>
</evidence>
<organism evidence="10">
    <name type="scientific">Soboliphyme baturini</name>
    <dbReference type="NCBI Taxonomy" id="241478"/>
    <lineage>
        <taxon>Eukaryota</taxon>
        <taxon>Metazoa</taxon>
        <taxon>Ecdysozoa</taxon>
        <taxon>Nematoda</taxon>
        <taxon>Enoplea</taxon>
        <taxon>Dorylaimia</taxon>
        <taxon>Dioctophymatida</taxon>
        <taxon>Dioctophymatoidea</taxon>
        <taxon>Soboliphymatidae</taxon>
        <taxon>Soboliphyme</taxon>
    </lineage>
</organism>
<keyword evidence="3" id="KW-0698">rRNA processing</keyword>
<accession>A0A183IRF9</accession>
<dbReference type="Proteomes" id="UP000270296">
    <property type="component" value="Unassembled WGS sequence"/>
</dbReference>
<dbReference type="WBParaSite" id="SBAD_0000644801-mRNA-1">
    <property type="protein sequence ID" value="SBAD_0000644801-mRNA-1"/>
    <property type="gene ID" value="SBAD_0000644801"/>
</dbReference>
<keyword evidence="9" id="KW-1185">Reference proteome</keyword>
<dbReference type="PANTHER" id="PTHR20426:SF0">
    <property type="entry name" value="18S RRNA AMINOCARBOXYPROPYLTRANSFERASE"/>
    <property type="match status" value="1"/>
</dbReference>
<name>A0A183IRF9_9BILA</name>
<gene>
    <name evidence="8" type="ORF">SBAD_LOCUS6206</name>
</gene>
<keyword evidence="1" id="KW-0963">Cytoplasm</keyword>
<dbReference type="GO" id="GO:0106388">
    <property type="term" value="F:rRNA small subunit aminocarboxypropyltransferase activity"/>
    <property type="evidence" value="ECO:0007669"/>
    <property type="project" value="InterPro"/>
</dbReference>
<dbReference type="InterPro" id="IPR007177">
    <property type="entry name" value="Tsr3_C"/>
</dbReference>
<reference evidence="8 9" key="2">
    <citation type="submission" date="2018-11" db="EMBL/GenBank/DDBJ databases">
        <authorList>
            <consortium name="Pathogen Informatics"/>
        </authorList>
    </citation>
    <scope>NUCLEOTIDE SEQUENCE [LARGE SCALE GENOMIC DNA]</scope>
</reference>
<evidence type="ECO:0000256" key="2">
    <source>
        <dbReference type="ARBA" id="ARBA00022517"/>
    </source>
</evidence>
<dbReference type="Pfam" id="PF04034">
    <property type="entry name" value="Ribo_biogen_C"/>
    <property type="match status" value="1"/>
</dbReference>
<evidence type="ECO:0000259" key="7">
    <source>
        <dbReference type="Pfam" id="PF04034"/>
    </source>
</evidence>
<sequence length="155" mass="17493">MQFYIYRLIAMERGIAVVDCSWKRIDDTPLHKAQGSYPRLLPYLVAANPVNYGKPCQLSCAEALCAALYILGRYFSDFSFSDDANELISKFKWGHGFMSLNEVMLKVYASCSSPAEIIRAQSDYLQRLRKEDENRRSSTKYDLPSTSSSSSDSGS</sequence>
<reference evidence="10" key="1">
    <citation type="submission" date="2016-06" db="UniProtKB">
        <authorList>
            <consortium name="WormBaseParasite"/>
        </authorList>
    </citation>
    <scope>IDENTIFICATION</scope>
</reference>
<dbReference type="InterPro" id="IPR022968">
    <property type="entry name" value="Tsr3-like"/>
</dbReference>
<evidence type="ECO:0000256" key="6">
    <source>
        <dbReference type="SAM" id="MobiDB-lite"/>
    </source>
</evidence>
<keyword evidence="5" id="KW-0949">S-adenosyl-L-methionine</keyword>
<evidence type="ECO:0000256" key="5">
    <source>
        <dbReference type="ARBA" id="ARBA00022691"/>
    </source>
</evidence>
<dbReference type="PANTHER" id="PTHR20426">
    <property type="entry name" value="RIBOSOME BIOGENESIS PROTEIN TSR3 HOMOLOG"/>
    <property type="match status" value="1"/>
</dbReference>
<dbReference type="AlphaFoldDB" id="A0A183IRF9"/>
<feature type="domain" description="16S/18S rRNA aminocarboxypropyltransferase Tsr3 C-terminal" evidence="7">
    <location>
        <begin position="9"/>
        <end position="125"/>
    </location>
</feature>
<dbReference type="GO" id="GO:0030490">
    <property type="term" value="P:maturation of SSU-rRNA"/>
    <property type="evidence" value="ECO:0007669"/>
    <property type="project" value="TreeGrafter"/>
</dbReference>
<dbReference type="EMBL" id="UZAM01009567">
    <property type="protein sequence ID" value="VDP09507.1"/>
    <property type="molecule type" value="Genomic_DNA"/>
</dbReference>
<dbReference type="OrthoDB" id="10262062at2759"/>